<proteinExistence type="predicted"/>
<keyword evidence="3" id="KW-1185">Reference proteome</keyword>
<evidence type="ECO:0000313" key="2">
    <source>
        <dbReference type="EMBL" id="MBO2459844.1"/>
    </source>
</evidence>
<name>A0ABS3RSX1_9ACTN</name>
<sequence>MSSTVPNAHPPSTADSVPRWKGRPVPWVAQWTGEVPRKPRPEVRYEPAPGGGTRLAYWDATEADWWAPTDNHEAMLWRRTGTGRQGEPQYAMLNTIRQRQAMTELLCQVCGQSADTAGGTAWLMHSIEWQILTGGRGGSDPFWAQAVTGPDGMTPATTNPPTCASCWRTASRMCPSIRKHGAVALVVGAARPVAVTGDVFPAGAGIPEPRRVNFGDEDANRTIARLLVVELDDVQVLPNLSALPVEPRTSTS</sequence>
<evidence type="ECO:0000313" key="3">
    <source>
        <dbReference type="Proteomes" id="UP000680206"/>
    </source>
</evidence>
<dbReference type="RefSeq" id="WP_208242870.1">
    <property type="nucleotide sequence ID" value="NZ_JAGEPF010000012.1"/>
</dbReference>
<reference evidence="2 3" key="1">
    <citation type="submission" date="2021-03" db="EMBL/GenBank/DDBJ databases">
        <title>Actinomadura violae sp. nov., isolated from lichen in Thailand.</title>
        <authorList>
            <person name="Kanchanasin P."/>
            <person name="Saeng-In P."/>
            <person name="Phongsopitanun W."/>
            <person name="Yuki M."/>
            <person name="Kudo T."/>
            <person name="Ohkuma M."/>
            <person name="Tanasupawat S."/>
        </authorList>
    </citation>
    <scope>NUCLEOTIDE SEQUENCE [LARGE SCALE GENOMIC DNA]</scope>
    <source>
        <strain evidence="2 3">LCR2-06</strain>
    </source>
</reference>
<dbReference type="Proteomes" id="UP000680206">
    <property type="component" value="Unassembled WGS sequence"/>
</dbReference>
<evidence type="ECO:0000256" key="1">
    <source>
        <dbReference type="SAM" id="MobiDB-lite"/>
    </source>
</evidence>
<feature type="region of interest" description="Disordered" evidence="1">
    <location>
        <begin position="1"/>
        <end position="21"/>
    </location>
</feature>
<comment type="caution">
    <text evidence="2">The sequence shown here is derived from an EMBL/GenBank/DDBJ whole genome shotgun (WGS) entry which is preliminary data.</text>
</comment>
<protein>
    <submittedName>
        <fullName evidence="2">Uncharacterized protein</fullName>
    </submittedName>
</protein>
<dbReference type="EMBL" id="JAGEPF010000012">
    <property type="protein sequence ID" value="MBO2459844.1"/>
    <property type="molecule type" value="Genomic_DNA"/>
</dbReference>
<accession>A0ABS3RSX1</accession>
<organism evidence="2 3">
    <name type="scientific">Actinomadura violacea</name>
    <dbReference type="NCBI Taxonomy" id="2819934"/>
    <lineage>
        <taxon>Bacteria</taxon>
        <taxon>Bacillati</taxon>
        <taxon>Actinomycetota</taxon>
        <taxon>Actinomycetes</taxon>
        <taxon>Streptosporangiales</taxon>
        <taxon>Thermomonosporaceae</taxon>
        <taxon>Actinomadura</taxon>
    </lineage>
</organism>
<gene>
    <name evidence="2" type="ORF">J4709_19880</name>
</gene>